<evidence type="ECO:0000313" key="2">
    <source>
        <dbReference type="Proteomes" id="UP000054928"/>
    </source>
</evidence>
<dbReference type="GeneID" id="36404622"/>
<accession>A0A0P1A5Y9</accession>
<organism evidence="1 2">
    <name type="scientific">Plasmopara halstedii</name>
    <name type="common">Downy mildew of sunflower</name>
    <dbReference type="NCBI Taxonomy" id="4781"/>
    <lineage>
        <taxon>Eukaryota</taxon>
        <taxon>Sar</taxon>
        <taxon>Stramenopiles</taxon>
        <taxon>Oomycota</taxon>
        <taxon>Peronosporomycetes</taxon>
        <taxon>Peronosporales</taxon>
        <taxon>Peronosporaceae</taxon>
        <taxon>Plasmopara</taxon>
    </lineage>
</organism>
<dbReference type="AlphaFoldDB" id="A0A0P1A5Y9"/>
<protein>
    <submittedName>
        <fullName evidence="1">Uncharacterized protein</fullName>
    </submittedName>
</protein>
<proteinExistence type="predicted"/>
<dbReference type="Proteomes" id="UP000054928">
    <property type="component" value="Unassembled WGS sequence"/>
</dbReference>
<dbReference type="EMBL" id="CCYD01000041">
    <property type="protein sequence ID" value="CEG35446.1"/>
    <property type="molecule type" value="Genomic_DNA"/>
</dbReference>
<reference evidence="2" key="1">
    <citation type="submission" date="2014-09" db="EMBL/GenBank/DDBJ databases">
        <authorList>
            <person name="Sharma Rahul"/>
            <person name="Thines Marco"/>
        </authorList>
    </citation>
    <scope>NUCLEOTIDE SEQUENCE [LARGE SCALE GENOMIC DNA]</scope>
</reference>
<sequence>METGDFKSRCHGHEIIMDILITLHHRMTLATAEIFPGDVNIPRWKHLLGCNGFLIKEKKSAAQ</sequence>
<evidence type="ECO:0000313" key="1">
    <source>
        <dbReference type="EMBL" id="CEG35446.1"/>
    </source>
</evidence>
<keyword evidence="2" id="KW-1185">Reference proteome</keyword>
<dbReference type="RefSeq" id="XP_024571815.1">
    <property type="nucleotide sequence ID" value="XM_024724270.1"/>
</dbReference>
<name>A0A0P1A5Y9_PLAHL</name>